<evidence type="ECO:0000256" key="1">
    <source>
        <dbReference type="ARBA" id="ARBA00000971"/>
    </source>
</evidence>
<feature type="chain" id="PRO_5014675055" description="Peptidyl-prolyl cis-trans isomerase" evidence="7">
    <location>
        <begin position="24"/>
        <end position="168"/>
    </location>
</feature>
<gene>
    <name evidence="9" type="ORF">Ga0123461_1710</name>
</gene>
<dbReference type="Pfam" id="PF01346">
    <property type="entry name" value="FKBP_N"/>
    <property type="match status" value="1"/>
</dbReference>
<accession>A0A2K8KYW8</accession>
<dbReference type="InterPro" id="IPR046357">
    <property type="entry name" value="PPIase_dom_sf"/>
</dbReference>
<dbReference type="Proteomes" id="UP000231701">
    <property type="component" value="Chromosome"/>
</dbReference>
<dbReference type="InterPro" id="IPR000774">
    <property type="entry name" value="PPIase_FKBP_N"/>
</dbReference>
<protein>
    <recommendedName>
        <fullName evidence="6">Peptidyl-prolyl cis-trans isomerase</fullName>
        <ecNumber evidence="6">5.2.1.8</ecNumber>
    </recommendedName>
</protein>
<dbReference type="EMBL" id="CP018799">
    <property type="protein sequence ID" value="ATX80123.1"/>
    <property type="molecule type" value="Genomic_DNA"/>
</dbReference>
<dbReference type="GO" id="GO:0003755">
    <property type="term" value="F:peptidyl-prolyl cis-trans isomerase activity"/>
    <property type="evidence" value="ECO:0007669"/>
    <property type="project" value="UniProtKB-UniRule"/>
</dbReference>
<dbReference type="PANTHER" id="PTHR43811:SF19">
    <property type="entry name" value="39 KDA FK506-BINDING NUCLEAR PROTEIN"/>
    <property type="match status" value="1"/>
</dbReference>
<dbReference type="SUPFAM" id="SSF54534">
    <property type="entry name" value="FKBP-like"/>
    <property type="match status" value="1"/>
</dbReference>
<evidence type="ECO:0000259" key="8">
    <source>
        <dbReference type="PROSITE" id="PS50059"/>
    </source>
</evidence>
<dbReference type="Gene3D" id="6.10.250.2970">
    <property type="match status" value="1"/>
</dbReference>
<dbReference type="RefSeq" id="WP_198507039.1">
    <property type="nucleotide sequence ID" value="NZ_CP018799.1"/>
</dbReference>
<reference evidence="9 10" key="1">
    <citation type="submission" date="2016-12" db="EMBL/GenBank/DDBJ databases">
        <title>Isolation and genomic insights into novel planktonic Zetaproteobacteria from stratified waters of the Chesapeake Bay.</title>
        <authorList>
            <person name="McAllister S.M."/>
            <person name="Kato S."/>
            <person name="Chan C.S."/>
            <person name="Chiu B.K."/>
            <person name="Field E.K."/>
        </authorList>
    </citation>
    <scope>NUCLEOTIDE SEQUENCE [LARGE SCALE GENOMIC DNA]</scope>
    <source>
        <strain evidence="9 10">CP-5</strain>
    </source>
</reference>
<dbReference type="EC" id="5.2.1.8" evidence="6"/>
<organism evidence="9 10">
    <name type="scientific">Mariprofundus aestuarium</name>
    <dbReference type="NCBI Taxonomy" id="1921086"/>
    <lineage>
        <taxon>Bacteria</taxon>
        <taxon>Pseudomonadati</taxon>
        <taxon>Pseudomonadota</taxon>
        <taxon>Candidatius Mariprofundia</taxon>
        <taxon>Mariprofundales</taxon>
        <taxon>Mariprofundaceae</taxon>
        <taxon>Mariprofundus</taxon>
    </lineage>
</organism>
<feature type="signal peptide" evidence="7">
    <location>
        <begin position="1"/>
        <end position="23"/>
    </location>
</feature>
<evidence type="ECO:0000256" key="7">
    <source>
        <dbReference type="SAM" id="SignalP"/>
    </source>
</evidence>
<dbReference type="InterPro" id="IPR001179">
    <property type="entry name" value="PPIase_FKBP_dom"/>
</dbReference>
<evidence type="ECO:0000256" key="3">
    <source>
        <dbReference type="ARBA" id="ARBA00023110"/>
    </source>
</evidence>
<dbReference type="KEGG" id="maes:Ga0123461_1710"/>
<proteinExistence type="inferred from homology"/>
<evidence type="ECO:0000256" key="2">
    <source>
        <dbReference type="ARBA" id="ARBA00006577"/>
    </source>
</evidence>
<keyword evidence="10" id="KW-1185">Reference proteome</keyword>
<dbReference type="AlphaFoldDB" id="A0A2K8KYW8"/>
<evidence type="ECO:0000313" key="9">
    <source>
        <dbReference type="EMBL" id="ATX80123.1"/>
    </source>
</evidence>
<evidence type="ECO:0000256" key="4">
    <source>
        <dbReference type="ARBA" id="ARBA00023235"/>
    </source>
</evidence>
<keyword evidence="7" id="KW-0732">Signal</keyword>
<sequence length="168" mass="18335">MKFNSANRPTLFFIAFVALLTLAGCGSSEQETKAEGVAAENFARGKAFLEENATKEGVITLPSGIQYKVISDNPEGKIPKLTDSVHIHIRTLLVDGTVITNTYPSGKAAEIYIKNTLGGWKKVLTKMSVGSKWIAYIPPHMAFSSRGSEYVGPNETLICEIELVDIIW</sequence>
<name>A0A2K8KYW8_MARES</name>
<dbReference type="PROSITE" id="PS51257">
    <property type="entry name" value="PROKAR_LIPOPROTEIN"/>
    <property type="match status" value="1"/>
</dbReference>
<feature type="domain" description="PPIase FKBP-type" evidence="8">
    <location>
        <begin position="82"/>
        <end position="167"/>
    </location>
</feature>
<dbReference type="GO" id="GO:0006457">
    <property type="term" value="P:protein folding"/>
    <property type="evidence" value="ECO:0007669"/>
    <property type="project" value="InterPro"/>
</dbReference>
<dbReference type="PROSITE" id="PS50059">
    <property type="entry name" value="FKBP_PPIASE"/>
    <property type="match status" value="1"/>
</dbReference>
<dbReference type="PANTHER" id="PTHR43811">
    <property type="entry name" value="FKBP-TYPE PEPTIDYL-PROLYL CIS-TRANS ISOMERASE FKPA"/>
    <property type="match status" value="1"/>
</dbReference>
<dbReference type="Gene3D" id="3.10.50.40">
    <property type="match status" value="1"/>
</dbReference>
<evidence type="ECO:0000256" key="6">
    <source>
        <dbReference type="RuleBase" id="RU003915"/>
    </source>
</evidence>
<keyword evidence="3 5" id="KW-0697">Rotamase</keyword>
<comment type="catalytic activity">
    <reaction evidence="1 5 6">
        <text>[protein]-peptidylproline (omega=180) = [protein]-peptidylproline (omega=0)</text>
        <dbReference type="Rhea" id="RHEA:16237"/>
        <dbReference type="Rhea" id="RHEA-COMP:10747"/>
        <dbReference type="Rhea" id="RHEA-COMP:10748"/>
        <dbReference type="ChEBI" id="CHEBI:83833"/>
        <dbReference type="ChEBI" id="CHEBI:83834"/>
        <dbReference type="EC" id="5.2.1.8"/>
    </reaction>
</comment>
<keyword evidence="4 5" id="KW-0413">Isomerase</keyword>
<comment type="similarity">
    <text evidence="2 6">Belongs to the FKBP-type PPIase family.</text>
</comment>
<dbReference type="Pfam" id="PF00254">
    <property type="entry name" value="FKBP_C"/>
    <property type="match status" value="1"/>
</dbReference>
<evidence type="ECO:0000313" key="10">
    <source>
        <dbReference type="Proteomes" id="UP000231701"/>
    </source>
</evidence>
<evidence type="ECO:0000256" key="5">
    <source>
        <dbReference type="PROSITE-ProRule" id="PRU00277"/>
    </source>
</evidence>